<gene>
    <name evidence="1" type="ORF">TthHB5018_c25360</name>
</gene>
<geneLocation type="plasmid" evidence="1 2">
    <name>pHB5018c</name>
</geneLocation>
<dbReference type="AlphaFoldDB" id="A0A7R7THJ3"/>
<protein>
    <submittedName>
        <fullName evidence="1">Uncharacterized protein</fullName>
    </submittedName>
</protein>
<dbReference type="EMBL" id="AP024272">
    <property type="protein sequence ID" value="BCP67602.1"/>
    <property type="molecule type" value="Genomic_DNA"/>
</dbReference>
<sequence length="783" mass="86370">MPRLVAIRAPAGYGKTTYLLKQGGRYLAFLPGEGSPEDLVRALWWALRREEPGGSPHRALRELLTLLGDEEVHLAVDDVHHLTSEAGDYLLSLLHYAPGVRLTVAGRDLTSLRFLPRLVADGVAQVIEADDLVRLTGWCPQFLDREVEARLEAMPPEERQALLRLAGVPLWREGDLHEVGLTYHTLTVVHGLPVQRANGVYWPHEVLQSALVARAPTEVLVANARRLAEKHPPLAARLYLQAGVAEAALPLLLRQAEEWVSEGLWSEVVSWLEALPSLEGLEPLRGIFALALLETGQVERALRLAGIQDDCFSLVTRGIAAFRRGDFKRALALAKQASQSPSWTPVGAILAERVALAARLALNESKDALLQEARELLARAEIYPGQALMVRSFILHLLPSGSKYGEALTGFQKALEGRSPVRAASFLSVMVESSFLEANKGNPSLLHQTLGHAVRYREVATIARPALPYAYKLEASLRAYLGDLDEAASLLEKAREESLSLGATSVWAFATELLLEVYLAQGKLQEAARALSELEQVHLTHNLPAPYLHRALLQLRMGQDLERVREDLAQAVELGGENAIVARTLMGLPADPTGKPFALLSLRLLGLEAWPKRVLSLRDRKLYTLDGAYPLNEVELRILLALLLSPATADELAERVYGNPAKVGAVHTAVHRLRQRAPILSRHGTRYALESCRLDLALNIEAARQVPTLLPLELRAYFPGDCPVCLEWYETLLLQAKAVVREWLAKGVRIPGAELLDPEDPEYLEALSNAPAVEMLREGHVWR</sequence>
<organism evidence="1 2">
    <name type="scientific">Thermus thermophilus</name>
    <dbReference type="NCBI Taxonomy" id="274"/>
    <lineage>
        <taxon>Bacteria</taxon>
        <taxon>Thermotogati</taxon>
        <taxon>Deinococcota</taxon>
        <taxon>Deinococci</taxon>
        <taxon>Thermales</taxon>
        <taxon>Thermaceae</taxon>
        <taxon>Thermus</taxon>
    </lineage>
</organism>
<dbReference type="InterPro" id="IPR011990">
    <property type="entry name" value="TPR-like_helical_dom_sf"/>
</dbReference>
<reference evidence="2" key="1">
    <citation type="submission" date="2021-01" db="EMBL/GenBank/DDBJ databases">
        <title>Complete Genome Sequence of Thermus thermophilus Strain HB5018, Isolated from Mine Onsen Hot Spring.</title>
        <authorList>
            <person name="Miyazaki K."/>
            <person name="Moriya T."/>
            <person name="Nemoto N."/>
            <person name="Oshima T."/>
            <person name="Yura K."/>
            <person name="Bessho Y."/>
        </authorList>
    </citation>
    <scope>NUCLEOTIDE SEQUENCE [LARGE SCALE GENOMIC DNA]</scope>
    <source>
        <strain evidence="2">HB5018</strain>
        <plasmid evidence="2">pHB5018c</plasmid>
    </source>
</reference>
<dbReference type="Proteomes" id="UP000596099">
    <property type="component" value="Plasmid pHB5018c"/>
</dbReference>
<keyword evidence="1" id="KW-0614">Plasmid</keyword>
<name>A0A7R7THJ3_THETH</name>
<dbReference type="Gene3D" id="1.25.40.10">
    <property type="entry name" value="Tetratricopeptide repeat domain"/>
    <property type="match status" value="1"/>
</dbReference>
<accession>A0A7R7THJ3</accession>
<proteinExistence type="predicted"/>
<evidence type="ECO:0000313" key="1">
    <source>
        <dbReference type="EMBL" id="BCP67602.1"/>
    </source>
</evidence>
<dbReference type="RefSeq" id="WP_201351532.1">
    <property type="nucleotide sequence ID" value="NZ_AP024272.1"/>
</dbReference>
<dbReference type="SUPFAM" id="SSF48452">
    <property type="entry name" value="TPR-like"/>
    <property type="match status" value="1"/>
</dbReference>
<evidence type="ECO:0000313" key="2">
    <source>
        <dbReference type="Proteomes" id="UP000596099"/>
    </source>
</evidence>